<feature type="domain" description="EGF-like" evidence="16">
    <location>
        <begin position="990"/>
        <end position="1031"/>
    </location>
</feature>
<dbReference type="SMART" id="SM00135">
    <property type="entry name" value="LY"/>
    <property type="match status" value="5"/>
</dbReference>
<dbReference type="Pfam" id="PF07645">
    <property type="entry name" value="EGF_CA"/>
    <property type="match status" value="1"/>
</dbReference>
<keyword evidence="8" id="KW-0084">Basement membrane</keyword>
<dbReference type="InterPro" id="IPR001881">
    <property type="entry name" value="EGF-like_Ca-bd_dom"/>
</dbReference>
<feature type="domain" description="EGF-like" evidence="16">
    <location>
        <begin position="1073"/>
        <end position="1113"/>
    </location>
</feature>
<evidence type="ECO:0000256" key="13">
    <source>
        <dbReference type="PROSITE-ProRule" id="PRU00461"/>
    </source>
</evidence>
<dbReference type="InterPro" id="IPR050778">
    <property type="entry name" value="Cueball_EGF_LRP_Nidogen"/>
</dbReference>
<dbReference type="Gene3D" id="2.10.25.10">
    <property type="entry name" value="Laminin"/>
    <property type="match status" value="6"/>
</dbReference>
<dbReference type="Proteomes" id="UP000837857">
    <property type="component" value="Chromosome 9"/>
</dbReference>
<keyword evidence="6" id="KW-0677">Repeat</keyword>
<evidence type="ECO:0000256" key="9">
    <source>
        <dbReference type="ARBA" id="ARBA00022889"/>
    </source>
</evidence>
<dbReference type="InterPro" id="IPR049883">
    <property type="entry name" value="NOTCH1_EGF-like"/>
</dbReference>
<dbReference type="InterPro" id="IPR009017">
    <property type="entry name" value="GFP"/>
</dbReference>
<keyword evidence="7" id="KW-0106">Calcium</keyword>
<feature type="disulfide bond" evidence="12">
    <location>
        <begin position="999"/>
        <end position="1016"/>
    </location>
</feature>
<dbReference type="PROSITE" id="PS00010">
    <property type="entry name" value="ASX_HYDROXYL"/>
    <property type="match status" value="1"/>
</dbReference>
<dbReference type="Pfam" id="PF12947">
    <property type="entry name" value="EGF_3"/>
    <property type="match status" value="2"/>
</dbReference>
<dbReference type="PANTHER" id="PTHR46513:SF13">
    <property type="entry name" value="EGF-LIKE DOMAIN-CONTAINING PROTEIN"/>
    <property type="match status" value="1"/>
</dbReference>
<feature type="compositionally biased region" description="Low complexity" evidence="14">
    <location>
        <begin position="794"/>
        <end position="805"/>
    </location>
</feature>
<comment type="subcellular location">
    <subcellularLocation>
        <location evidence="1">Secreted</location>
        <location evidence="1">Extracellular space</location>
        <location evidence="1">Extracellular matrix</location>
        <location evidence="1">Basement membrane</location>
    </subcellularLocation>
</comment>
<dbReference type="SUPFAM" id="SSF57184">
    <property type="entry name" value="Growth factor receptor domain"/>
    <property type="match status" value="3"/>
</dbReference>
<proteinExistence type="predicted"/>
<dbReference type="PANTHER" id="PTHR46513">
    <property type="entry name" value="VITELLOGENIN RECEPTOR-LIKE PROTEIN-RELATED-RELATED"/>
    <property type="match status" value="1"/>
</dbReference>
<evidence type="ECO:0000259" key="16">
    <source>
        <dbReference type="PROSITE" id="PS50026"/>
    </source>
</evidence>
<dbReference type="InterPro" id="IPR009030">
    <property type="entry name" value="Growth_fac_rcpt_cys_sf"/>
</dbReference>
<feature type="compositionally biased region" description="Basic and acidic residues" evidence="14">
    <location>
        <begin position="784"/>
        <end position="793"/>
    </location>
</feature>
<protein>
    <recommendedName>
        <fullName evidence="21">Nidogen</fullName>
    </recommendedName>
</protein>
<feature type="region of interest" description="Disordered" evidence="14">
    <location>
        <begin position="697"/>
        <end position="746"/>
    </location>
</feature>
<keyword evidence="2" id="KW-0964">Secreted</keyword>
<evidence type="ECO:0000256" key="2">
    <source>
        <dbReference type="ARBA" id="ARBA00022525"/>
    </source>
</evidence>
<evidence type="ECO:0000256" key="10">
    <source>
        <dbReference type="ARBA" id="ARBA00023157"/>
    </source>
</evidence>
<dbReference type="InterPro" id="IPR000033">
    <property type="entry name" value="LDLR_classB_rpt"/>
</dbReference>
<dbReference type="InterPro" id="IPR018097">
    <property type="entry name" value="EGF_Ca-bd_CS"/>
</dbReference>
<dbReference type="SUPFAM" id="SSF63825">
    <property type="entry name" value="YWTD domain"/>
    <property type="match status" value="1"/>
</dbReference>
<feature type="domain" description="EGF-like" evidence="16">
    <location>
        <begin position="1033"/>
        <end position="1072"/>
    </location>
</feature>
<evidence type="ECO:0000259" key="17">
    <source>
        <dbReference type="PROSITE" id="PS50993"/>
    </source>
</evidence>
<feature type="compositionally biased region" description="Polar residues" evidence="14">
    <location>
        <begin position="773"/>
        <end position="783"/>
    </location>
</feature>
<dbReference type="PROSITE" id="PS51120">
    <property type="entry name" value="LDLRB"/>
    <property type="match status" value="3"/>
</dbReference>
<evidence type="ECO:0000256" key="7">
    <source>
        <dbReference type="ARBA" id="ARBA00022837"/>
    </source>
</evidence>
<keyword evidence="20" id="KW-1185">Reference proteome</keyword>
<dbReference type="PROSITE" id="PS50026">
    <property type="entry name" value="EGF_3"/>
    <property type="match status" value="7"/>
</dbReference>
<feature type="disulfide bond" evidence="12">
    <location>
        <begin position="956"/>
        <end position="973"/>
    </location>
</feature>
<feature type="repeat" description="LDL-receptor class B" evidence="13">
    <location>
        <begin position="1208"/>
        <end position="1251"/>
    </location>
</feature>
<reference evidence="19" key="1">
    <citation type="submission" date="2022-03" db="EMBL/GenBank/DDBJ databases">
        <authorList>
            <person name="Martin H S."/>
        </authorList>
    </citation>
    <scope>NUCLEOTIDE SEQUENCE</scope>
</reference>
<feature type="domain" description="EGF-like" evidence="16">
    <location>
        <begin position="524"/>
        <end position="562"/>
    </location>
</feature>
<dbReference type="Gene3D" id="2.120.10.30">
    <property type="entry name" value="TolB, C-terminal domain"/>
    <property type="match status" value="1"/>
</dbReference>
<dbReference type="PROSITE" id="PS01186">
    <property type="entry name" value="EGF_2"/>
    <property type="match status" value="8"/>
</dbReference>
<feature type="repeat" description="LDL-receptor class B" evidence="13">
    <location>
        <begin position="1165"/>
        <end position="1207"/>
    </location>
</feature>
<name>A0ABN8J4X4_9NEOP</name>
<feature type="domain" description="EGF-like" evidence="16">
    <location>
        <begin position="570"/>
        <end position="610"/>
    </location>
</feature>
<accession>A0ABN8J4X4</accession>
<evidence type="ECO:0000313" key="20">
    <source>
        <dbReference type="Proteomes" id="UP000837857"/>
    </source>
</evidence>
<dbReference type="Pfam" id="PF07474">
    <property type="entry name" value="G2F"/>
    <property type="match status" value="1"/>
</dbReference>
<feature type="chain" id="PRO_5047085630" description="Nidogen" evidence="15">
    <location>
        <begin position="17"/>
        <end position="1421"/>
    </location>
</feature>
<dbReference type="SMART" id="SM00539">
    <property type="entry name" value="NIDO"/>
    <property type="match status" value="1"/>
</dbReference>
<dbReference type="CDD" id="cd00054">
    <property type="entry name" value="EGF_CA"/>
    <property type="match status" value="1"/>
</dbReference>
<organism evidence="19 20">
    <name type="scientific">Iphiclides podalirius</name>
    <name type="common">scarce swallowtail</name>
    <dbReference type="NCBI Taxonomy" id="110791"/>
    <lineage>
        <taxon>Eukaryota</taxon>
        <taxon>Metazoa</taxon>
        <taxon>Ecdysozoa</taxon>
        <taxon>Arthropoda</taxon>
        <taxon>Hexapoda</taxon>
        <taxon>Insecta</taxon>
        <taxon>Pterygota</taxon>
        <taxon>Neoptera</taxon>
        <taxon>Endopterygota</taxon>
        <taxon>Lepidoptera</taxon>
        <taxon>Glossata</taxon>
        <taxon>Ditrysia</taxon>
        <taxon>Papilionoidea</taxon>
        <taxon>Papilionidae</taxon>
        <taxon>Papilioninae</taxon>
        <taxon>Iphiclides</taxon>
    </lineage>
</organism>
<keyword evidence="10 12" id="KW-1015">Disulfide bond</keyword>
<keyword evidence="5 15" id="KW-0732">Signal</keyword>
<evidence type="ECO:0000256" key="6">
    <source>
        <dbReference type="ARBA" id="ARBA00022737"/>
    </source>
</evidence>
<dbReference type="Gene3D" id="2.40.155.10">
    <property type="entry name" value="Green fluorescent protein"/>
    <property type="match status" value="1"/>
</dbReference>
<evidence type="ECO:0000256" key="14">
    <source>
        <dbReference type="SAM" id="MobiDB-lite"/>
    </source>
</evidence>
<dbReference type="Pfam" id="PF00058">
    <property type="entry name" value="Ldl_recept_b"/>
    <property type="match status" value="3"/>
</dbReference>
<dbReference type="EMBL" id="OW152821">
    <property type="protein sequence ID" value="CAH2075989.1"/>
    <property type="molecule type" value="Genomic_DNA"/>
</dbReference>
<evidence type="ECO:0000256" key="11">
    <source>
        <dbReference type="ARBA" id="ARBA00023180"/>
    </source>
</evidence>
<evidence type="ECO:0000256" key="12">
    <source>
        <dbReference type="PROSITE-ProRule" id="PRU00076"/>
    </source>
</evidence>
<evidence type="ECO:0000313" key="19">
    <source>
        <dbReference type="EMBL" id="CAH2075989.1"/>
    </source>
</evidence>
<feature type="compositionally biased region" description="Low complexity" evidence="14">
    <location>
        <begin position="716"/>
        <end position="743"/>
    </location>
</feature>
<dbReference type="InterPro" id="IPR000152">
    <property type="entry name" value="EGF-type_Asp/Asn_hydroxyl_site"/>
</dbReference>
<dbReference type="PROSITE" id="PS50993">
    <property type="entry name" value="NIDOGEN_G2"/>
    <property type="match status" value="1"/>
</dbReference>
<dbReference type="SMART" id="SM00181">
    <property type="entry name" value="EGF"/>
    <property type="match status" value="11"/>
</dbReference>
<dbReference type="PROSITE" id="PS51220">
    <property type="entry name" value="NIDO"/>
    <property type="match status" value="1"/>
</dbReference>
<evidence type="ECO:0000256" key="4">
    <source>
        <dbReference type="ARBA" id="ARBA00022536"/>
    </source>
</evidence>
<dbReference type="InterPro" id="IPR011042">
    <property type="entry name" value="6-blade_b-propeller_TolB-like"/>
</dbReference>
<dbReference type="SUPFAM" id="SSF54511">
    <property type="entry name" value="GFP-like"/>
    <property type="match status" value="1"/>
</dbReference>
<comment type="caution">
    <text evidence="12">Lacks conserved residue(s) required for the propagation of feature annotation.</text>
</comment>
<dbReference type="PROSITE" id="PS01187">
    <property type="entry name" value="EGF_CA"/>
    <property type="match status" value="1"/>
</dbReference>
<dbReference type="SMART" id="SM00179">
    <property type="entry name" value="EGF_CA"/>
    <property type="match status" value="5"/>
</dbReference>
<feature type="domain" description="EGF-like" evidence="16">
    <location>
        <begin position="611"/>
        <end position="650"/>
    </location>
</feature>
<feature type="domain" description="NIDO" evidence="18">
    <location>
        <begin position="88"/>
        <end position="237"/>
    </location>
</feature>
<feature type="domain" description="Nidogen G2 beta-barrel" evidence="17">
    <location>
        <begin position="304"/>
        <end position="529"/>
    </location>
</feature>
<dbReference type="SMART" id="SM00682">
    <property type="entry name" value="G2F"/>
    <property type="match status" value="1"/>
</dbReference>
<feature type="domain" description="EGF-like" evidence="16">
    <location>
        <begin position="946"/>
        <end position="985"/>
    </location>
</feature>
<keyword evidence="4 12" id="KW-0245">EGF-like domain</keyword>
<evidence type="ECO:0000256" key="3">
    <source>
        <dbReference type="ARBA" id="ARBA00022530"/>
    </source>
</evidence>
<sequence>MWTAFGLFALVSCAGAVTRDQFYPYGPALDERLGKDASVEKTLRVPIVFYGETYESIYVNNYGVLTFRADISRFLNAEFPLPYPSIAAFYTNVDTTTSGAVYYRETNEPHVLIKAEEVVQSNFHDYYDFKVNSVFVATWLEVTSGDGAERRNTFQIAVISNGTESFVEFLYPEREIQWIQRETQPMSLPDAKAQAGFVAEDGRLFSLRGSGSHQIRNIVSWTNIHEPGRYVFRVGNIPPGGNIAVPDLYNQTEEEVEEESMTCAQSGPSVCHTQARCVDYQAGICCQCNEGFYGNGKSCIKDDVPLRVHGKLNGVVNNVNLNDVDIQAYVVVAEGRSYTALSQAPPSLGSSLLQLSVIGGVIGWLFAKPSSSAKNGYQLTGAQFNHTADIFFPESGDRVTVYQEYVGHDVFDQITLGADVRGTIPAVPAGTKLDICEYEEHYTLVELGVLRSESTRTFMNKVTGEKYEQRVSQTFTFNSCKYMPTSEEDIVSSTLKVAKNYLGYEPRENIVRYGTSNKIAPLGKEDPCIEGKNSCGPHSTCVVQGDTFACVCQSGFSSVRSDNSNVVCEDIDECSIGTHNCDTNADCYNHDGGFQCRCRDGYEGNGSTCNRISQCRERNCDPNAQCVDRPGEEAICLCNPGYTGDGQRCWQTYENKCDRCSPYAYCGFVIEINNYKCQCNEGYSGDGYYCTENAREQSTSTDYPRGSSYATPPPTSNEQNYPSNSNQPSSPTYPSNNYPSEIYPSPPTYPSPPSYAGYNPTVPNYPSYPNAFFTPNSSPTTARTETEEYDKTDAPTTKPTTPATYDADYNETFVLPNCDAYGCRCPPGYSGYKDERDNSLCRLSSYTPDSNNNPDNDPGIRCETDSDCPPNAICSYPATEPFDLTAQYYGHCVCPEGYEGDAYECIERTSSSCSCGPNAHCVDTVSGELLCVCAAGYHGDGYLCRPNFSCVNSSDCEYHAECRPDPGSGEYACQCIEGYVKDQNDACIPDGQLCNGAVCAEHASCLYDDAIGVSYCHCDQGYAGEGISQCVPIGNTCDITRDCSVDAVCTPVGETYQCICREGYVGNGYTCSPERSCRNDPYMCDDHAACIKTSDGYECECNPGYNGNGSRCELNPRQAGNFLVASDGASVFRVPFRASPRNFATPLNSAVYQMAVGVDVDCLIGKIYWADVAGHTIKRASYDGSDIEQFLTDDVKTPEGLSVDWAARNIFWTDSKKLTIEVANLDRKIRKVLFAVDGIVNPRGIAVHPQRGKIFWSDWNRAAPKIEWANMDGSQRGVFLDLADVRLPNSLAIDWTRDRLCYADAGLYSIKCVAIDTLERETIAANCSHPFGIAINGDSFYWTDWRTLNIEYIDTRTQEKGRLPIAAATRRLYGVAVAPEQCPAHTNVCQYRNGNCASHQLCLPDGRGGRSCVEGVETNTF</sequence>
<dbReference type="Pfam" id="PF06119">
    <property type="entry name" value="NIDO"/>
    <property type="match status" value="1"/>
</dbReference>
<keyword evidence="3" id="KW-0272">Extracellular matrix</keyword>
<dbReference type="InterPro" id="IPR024731">
    <property type="entry name" value="NELL2-like_EGF"/>
</dbReference>
<dbReference type="InterPro" id="IPR000742">
    <property type="entry name" value="EGF"/>
</dbReference>
<feature type="region of interest" description="Disordered" evidence="14">
    <location>
        <begin position="769"/>
        <end position="805"/>
    </location>
</feature>
<dbReference type="InterPro" id="IPR006605">
    <property type="entry name" value="G2_nidogen/fibulin_G2F"/>
</dbReference>
<feature type="non-terminal residue" evidence="19">
    <location>
        <position position="1"/>
    </location>
</feature>
<feature type="signal peptide" evidence="15">
    <location>
        <begin position="1"/>
        <end position="16"/>
    </location>
</feature>
<evidence type="ECO:0000256" key="5">
    <source>
        <dbReference type="ARBA" id="ARBA00022729"/>
    </source>
</evidence>
<gene>
    <name evidence="19" type="ORF">IPOD504_LOCUS17082</name>
</gene>
<feature type="repeat" description="LDL-receptor class B" evidence="13">
    <location>
        <begin position="1252"/>
        <end position="1297"/>
    </location>
</feature>
<keyword evidence="9" id="KW-0130">Cell adhesion</keyword>
<evidence type="ECO:0000256" key="1">
    <source>
        <dbReference type="ARBA" id="ARBA00004302"/>
    </source>
</evidence>
<evidence type="ECO:0000256" key="8">
    <source>
        <dbReference type="ARBA" id="ARBA00022869"/>
    </source>
</evidence>
<dbReference type="InterPro" id="IPR003886">
    <property type="entry name" value="NIDO_dom"/>
</dbReference>
<keyword evidence="11" id="KW-0325">Glycoprotein</keyword>
<evidence type="ECO:0000259" key="18">
    <source>
        <dbReference type="PROSITE" id="PS51220"/>
    </source>
</evidence>
<evidence type="ECO:0000256" key="15">
    <source>
        <dbReference type="SAM" id="SignalP"/>
    </source>
</evidence>
<evidence type="ECO:0008006" key="21">
    <source>
        <dbReference type="Google" id="ProtNLM"/>
    </source>
</evidence>